<name>A0AAV3QCT8_LITER</name>
<reference evidence="1 2" key="1">
    <citation type="submission" date="2024-01" db="EMBL/GenBank/DDBJ databases">
        <title>The complete chloroplast genome sequence of Lithospermum erythrorhizon: insights into the phylogenetic relationship among Boraginaceae species and the maternal lineages of purple gromwells.</title>
        <authorList>
            <person name="Okada T."/>
            <person name="Watanabe K."/>
        </authorList>
    </citation>
    <scope>NUCLEOTIDE SEQUENCE [LARGE SCALE GENOMIC DNA]</scope>
</reference>
<proteinExistence type="predicted"/>
<gene>
    <name evidence="1" type="ORF">LIER_16630</name>
</gene>
<comment type="caution">
    <text evidence="1">The sequence shown here is derived from an EMBL/GenBank/DDBJ whole genome shotgun (WGS) entry which is preliminary data.</text>
</comment>
<organism evidence="1 2">
    <name type="scientific">Lithospermum erythrorhizon</name>
    <name type="common">Purple gromwell</name>
    <name type="synonym">Lithospermum officinale var. erythrorhizon</name>
    <dbReference type="NCBI Taxonomy" id="34254"/>
    <lineage>
        <taxon>Eukaryota</taxon>
        <taxon>Viridiplantae</taxon>
        <taxon>Streptophyta</taxon>
        <taxon>Embryophyta</taxon>
        <taxon>Tracheophyta</taxon>
        <taxon>Spermatophyta</taxon>
        <taxon>Magnoliopsida</taxon>
        <taxon>eudicotyledons</taxon>
        <taxon>Gunneridae</taxon>
        <taxon>Pentapetalae</taxon>
        <taxon>asterids</taxon>
        <taxon>lamiids</taxon>
        <taxon>Boraginales</taxon>
        <taxon>Boraginaceae</taxon>
        <taxon>Boraginoideae</taxon>
        <taxon>Lithospermeae</taxon>
        <taxon>Lithospermum</taxon>
    </lineage>
</organism>
<protein>
    <submittedName>
        <fullName evidence="1">Uncharacterized protein</fullName>
    </submittedName>
</protein>
<sequence>MCTIVVKHRHCVVWKLKFTGVVGFGGESVLAGGAAPLFRKHLKKRDHRKSNINGERFVGKTNCNSMVGSSVGQTRPFDRQLSRLSTHSAQSFAASQ</sequence>
<accession>A0AAV3QCT8</accession>
<keyword evidence="2" id="KW-1185">Reference proteome</keyword>
<evidence type="ECO:0000313" key="2">
    <source>
        <dbReference type="Proteomes" id="UP001454036"/>
    </source>
</evidence>
<dbReference type="EMBL" id="BAABME010003738">
    <property type="protein sequence ID" value="GAA0159972.1"/>
    <property type="molecule type" value="Genomic_DNA"/>
</dbReference>
<dbReference type="Proteomes" id="UP001454036">
    <property type="component" value="Unassembled WGS sequence"/>
</dbReference>
<evidence type="ECO:0000313" key="1">
    <source>
        <dbReference type="EMBL" id="GAA0159972.1"/>
    </source>
</evidence>
<dbReference type="AlphaFoldDB" id="A0AAV3QCT8"/>